<gene>
    <name evidence="1" type="ORF">GCM10009726_26110</name>
</gene>
<name>A0ABN2XF66_9ACTN</name>
<dbReference type="EMBL" id="BAAAMQ010000012">
    <property type="protein sequence ID" value="GAA2110529.1"/>
    <property type="molecule type" value="Genomic_DNA"/>
</dbReference>
<organism evidence="1 2">
    <name type="scientific">Nocardioides furvisabuli</name>
    <dbReference type="NCBI Taxonomy" id="375542"/>
    <lineage>
        <taxon>Bacteria</taxon>
        <taxon>Bacillati</taxon>
        <taxon>Actinomycetota</taxon>
        <taxon>Actinomycetes</taxon>
        <taxon>Propionibacteriales</taxon>
        <taxon>Nocardioidaceae</taxon>
        <taxon>Nocardioides</taxon>
    </lineage>
</organism>
<dbReference type="Proteomes" id="UP001501161">
    <property type="component" value="Unassembled WGS sequence"/>
</dbReference>
<dbReference type="SUPFAM" id="SSF55961">
    <property type="entry name" value="Bet v1-like"/>
    <property type="match status" value="1"/>
</dbReference>
<proteinExistence type="predicted"/>
<dbReference type="InterPro" id="IPR019587">
    <property type="entry name" value="Polyketide_cyclase/dehydratase"/>
</dbReference>
<dbReference type="CDD" id="cd07812">
    <property type="entry name" value="SRPBCC"/>
    <property type="match status" value="1"/>
</dbReference>
<protein>
    <submittedName>
        <fullName evidence="1">SRPBCC family protein</fullName>
    </submittedName>
</protein>
<evidence type="ECO:0000313" key="1">
    <source>
        <dbReference type="EMBL" id="GAA2110529.1"/>
    </source>
</evidence>
<dbReference type="RefSeq" id="WP_231251670.1">
    <property type="nucleotide sequence ID" value="NZ_BAAAMQ010000012.1"/>
</dbReference>
<accession>A0ABN2XF66</accession>
<comment type="caution">
    <text evidence="1">The sequence shown here is derived from an EMBL/GenBank/DDBJ whole genome shotgun (WGS) entry which is preliminary data.</text>
</comment>
<reference evidence="1 2" key="1">
    <citation type="journal article" date="2019" name="Int. J. Syst. Evol. Microbiol.">
        <title>The Global Catalogue of Microorganisms (GCM) 10K type strain sequencing project: providing services to taxonomists for standard genome sequencing and annotation.</title>
        <authorList>
            <consortium name="The Broad Institute Genomics Platform"/>
            <consortium name="The Broad Institute Genome Sequencing Center for Infectious Disease"/>
            <person name="Wu L."/>
            <person name="Ma J."/>
        </authorList>
    </citation>
    <scope>NUCLEOTIDE SEQUENCE [LARGE SCALE GENOMIC DNA]</scope>
    <source>
        <strain evidence="1 2">JCM 13813</strain>
    </source>
</reference>
<dbReference type="InterPro" id="IPR023393">
    <property type="entry name" value="START-like_dom_sf"/>
</dbReference>
<sequence>MTQAPQSRTHQDGVVIAASPEAVYDLVSDITRTGEWSPVCTGCWWDDETEAGRVGAWFTGRNELPDRTWETRSRVVAADPGREFAWVVGQGFVRWGFLLEAEGAGTRLTETWEFLPAGQSMFAEKYGDSAADEIEDRTRQAHAGIPRTLAAIKQLAETGAGRAGSPLPRR</sequence>
<evidence type="ECO:0000313" key="2">
    <source>
        <dbReference type="Proteomes" id="UP001501161"/>
    </source>
</evidence>
<dbReference type="Pfam" id="PF10604">
    <property type="entry name" value="Polyketide_cyc2"/>
    <property type="match status" value="1"/>
</dbReference>
<keyword evidence="2" id="KW-1185">Reference proteome</keyword>
<dbReference type="Gene3D" id="3.30.530.20">
    <property type="match status" value="1"/>
</dbReference>